<evidence type="ECO:0000313" key="4">
    <source>
        <dbReference type="Proteomes" id="UP000076798"/>
    </source>
</evidence>
<dbReference type="AlphaFoldDB" id="A0A166J4M4"/>
<sequence length="173" mass="18804">MDFVNGLDAYSLITTQCGLSFVTSAFVAPAYNFPIFLFGIYAFEREATESLRIFSGLTAFSVILDIVWLSKTEEQNWFIKTLTIIILLLKVPTVLASLNALRQKGDELGNLGIRRGEFGNGTVWSMPGGLSQGHGTYQSFGDEADVEAARPQPPARTAPAAAPPQHDVPPSRP</sequence>
<proteinExistence type="predicted"/>
<feature type="region of interest" description="Disordered" evidence="1">
    <location>
        <begin position="136"/>
        <end position="173"/>
    </location>
</feature>
<accession>A0A166J4M4</accession>
<feature type="transmembrane region" description="Helical" evidence="2">
    <location>
        <begin position="20"/>
        <end position="41"/>
    </location>
</feature>
<reference evidence="3 4" key="1">
    <citation type="journal article" date="2016" name="Mol. Biol. Evol.">
        <title>Comparative Genomics of Early-Diverging Mushroom-Forming Fungi Provides Insights into the Origins of Lignocellulose Decay Capabilities.</title>
        <authorList>
            <person name="Nagy L.G."/>
            <person name="Riley R."/>
            <person name="Tritt A."/>
            <person name="Adam C."/>
            <person name="Daum C."/>
            <person name="Floudas D."/>
            <person name="Sun H."/>
            <person name="Yadav J.S."/>
            <person name="Pangilinan J."/>
            <person name="Larsson K.H."/>
            <person name="Matsuura K."/>
            <person name="Barry K."/>
            <person name="Labutti K."/>
            <person name="Kuo R."/>
            <person name="Ohm R.A."/>
            <person name="Bhattacharya S.S."/>
            <person name="Shirouzu T."/>
            <person name="Yoshinaga Y."/>
            <person name="Martin F.M."/>
            <person name="Grigoriev I.V."/>
            <person name="Hibbett D.S."/>
        </authorList>
    </citation>
    <scope>NUCLEOTIDE SEQUENCE [LARGE SCALE GENOMIC DNA]</scope>
    <source>
        <strain evidence="3 4">HHB10207 ss-3</strain>
    </source>
</reference>
<protein>
    <submittedName>
        <fullName evidence="3">Uncharacterized protein</fullName>
    </submittedName>
</protein>
<keyword evidence="2" id="KW-1133">Transmembrane helix</keyword>
<evidence type="ECO:0000256" key="2">
    <source>
        <dbReference type="SAM" id="Phobius"/>
    </source>
</evidence>
<dbReference type="OrthoDB" id="2500246at2759"/>
<organism evidence="3 4">
    <name type="scientific">Sistotremastrum suecicum HHB10207 ss-3</name>
    <dbReference type="NCBI Taxonomy" id="1314776"/>
    <lineage>
        <taxon>Eukaryota</taxon>
        <taxon>Fungi</taxon>
        <taxon>Dikarya</taxon>
        <taxon>Basidiomycota</taxon>
        <taxon>Agaricomycotina</taxon>
        <taxon>Agaricomycetes</taxon>
        <taxon>Sistotremastrales</taxon>
        <taxon>Sistotremastraceae</taxon>
        <taxon>Sistotremastrum</taxon>
    </lineage>
</organism>
<evidence type="ECO:0000256" key="1">
    <source>
        <dbReference type="SAM" id="MobiDB-lite"/>
    </source>
</evidence>
<dbReference type="Proteomes" id="UP000076798">
    <property type="component" value="Unassembled WGS sequence"/>
</dbReference>
<name>A0A166J4M4_9AGAM</name>
<gene>
    <name evidence="3" type="ORF">SISSUDRAFT_1038867</name>
</gene>
<keyword evidence="2" id="KW-0472">Membrane</keyword>
<feature type="transmembrane region" description="Helical" evidence="2">
    <location>
        <begin position="53"/>
        <end position="71"/>
    </location>
</feature>
<feature type="transmembrane region" description="Helical" evidence="2">
    <location>
        <begin position="77"/>
        <end position="98"/>
    </location>
</feature>
<keyword evidence="4" id="KW-1185">Reference proteome</keyword>
<keyword evidence="2" id="KW-0812">Transmembrane</keyword>
<evidence type="ECO:0000313" key="3">
    <source>
        <dbReference type="EMBL" id="KZT44365.1"/>
    </source>
</evidence>
<dbReference type="EMBL" id="KV428004">
    <property type="protein sequence ID" value="KZT44365.1"/>
    <property type="molecule type" value="Genomic_DNA"/>
</dbReference>